<dbReference type="Pfam" id="PF08284">
    <property type="entry name" value="RVP_2"/>
    <property type="match status" value="1"/>
</dbReference>
<dbReference type="Gene3D" id="2.40.70.10">
    <property type="entry name" value="Acid Proteases"/>
    <property type="match status" value="1"/>
</dbReference>
<reference evidence="1 2" key="1">
    <citation type="journal article" date="2018" name="Front. Plant Sci.">
        <title>Red Clover (Trifolium pratense) and Zigzag Clover (T. medium) - A Picture of Genomic Similarities and Differences.</title>
        <authorList>
            <person name="Dluhosova J."/>
            <person name="Istvanek J."/>
            <person name="Nedelnik J."/>
            <person name="Repkova J."/>
        </authorList>
    </citation>
    <scope>NUCLEOTIDE SEQUENCE [LARGE SCALE GENOMIC DNA]</scope>
    <source>
        <strain evidence="2">cv. 10/8</strain>
        <tissue evidence="1">Leaf</tissue>
    </source>
</reference>
<dbReference type="EMBL" id="LXQA010092274">
    <property type="protein sequence ID" value="MCI14404.1"/>
    <property type="molecule type" value="Genomic_DNA"/>
</dbReference>
<dbReference type="SUPFAM" id="SSF50630">
    <property type="entry name" value="Acid proteases"/>
    <property type="match status" value="1"/>
</dbReference>
<organism evidence="1 2">
    <name type="scientific">Trifolium medium</name>
    <dbReference type="NCBI Taxonomy" id="97028"/>
    <lineage>
        <taxon>Eukaryota</taxon>
        <taxon>Viridiplantae</taxon>
        <taxon>Streptophyta</taxon>
        <taxon>Embryophyta</taxon>
        <taxon>Tracheophyta</taxon>
        <taxon>Spermatophyta</taxon>
        <taxon>Magnoliopsida</taxon>
        <taxon>eudicotyledons</taxon>
        <taxon>Gunneridae</taxon>
        <taxon>Pentapetalae</taxon>
        <taxon>rosids</taxon>
        <taxon>fabids</taxon>
        <taxon>Fabales</taxon>
        <taxon>Fabaceae</taxon>
        <taxon>Papilionoideae</taxon>
        <taxon>50 kb inversion clade</taxon>
        <taxon>NPAAA clade</taxon>
        <taxon>Hologalegina</taxon>
        <taxon>IRL clade</taxon>
        <taxon>Trifolieae</taxon>
        <taxon>Trifolium</taxon>
    </lineage>
</organism>
<dbReference type="CDD" id="cd00303">
    <property type="entry name" value="retropepsin_like"/>
    <property type="match status" value="1"/>
</dbReference>
<keyword evidence="2" id="KW-1185">Reference proteome</keyword>
<accession>A0A392PRE4</accession>
<keyword evidence="1" id="KW-0808">Transferase</keyword>
<comment type="caution">
    <text evidence="1">The sequence shown here is derived from an EMBL/GenBank/DDBJ whole genome shotgun (WGS) entry which is preliminary data.</text>
</comment>
<dbReference type="AlphaFoldDB" id="A0A392PRE4"/>
<dbReference type="GO" id="GO:0006508">
    <property type="term" value="P:proteolysis"/>
    <property type="evidence" value="ECO:0007669"/>
    <property type="project" value="InterPro"/>
</dbReference>
<dbReference type="Proteomes" id="UP000265520">
    <property type="component" value="Unassembled WGS sequence"/>
</dbReference>
<name>A0A392PRE4_9FABA</name>
<evidence type="ECO:0000313" key="2">
    <source>
        <dbReference type="Proteomes" id="UP000265520"/>
    </source>
</evidence>
<keyword evidence="1" id="KW-0548">Nucleotidyltransferase</keyword>
<dbReference type="PROSITE" id="PS00141">
    <property type="entry name" value="ASP_PROTEASE"/>
    <property type="match status" value="1"/>
</dbReference>
<protein>
    <submittedName>
        <fullName evidence="1">RNA-directed DNA polymerase (Reverse transcriptase)</fullName>
    </submittedName>
</protein>
<dbReference type="InterPro" id="IPR021109">
    <property type="entry name" value="Peptidase_aspartic_dom_sf"/>
</dbReference>
<sequence length="194" mass="21481">MGGHQTMKIEGRIGEVEVLVLIDSGASHNFISPQVTNALGLKVTHVPVKSIKLGDGHKITSKGVCEGIVMQLDTVNIKVDALVLKLGGLDKVLGVSWLSTLGEIVMDWNALSMQFIHNGEKVKVCSQSRRHEAHSYLNVFLGDKLHKGGDGWWWSLQQQMEESQVSIPYALTGILQQFQEVFNDQIQLPPERTQ</sequence>
<dbReference type="GO" id="GO:0004190">
    <property type="term" value="F:aspartic-type endopeptidase activity"/>
    <property type="evidence" value="ECO:0007669"/>
    <property type="project" value="InterPro"/>
</dbReference>
<proteinExistence type="predicted"/>
<dbReference type="GO" id="GO:0003964">
    <property type="term" value="F:RNA-directed DNA polymerase activity"/>
    <property type="evidence" value="ECO:0007669"/>
    <property type="project" value="UniProtKB-KW"/>
</dbReference>
<keyword evidence="1" id="KW-0695">RNA-directed DNA polymerase</keyword>
<feature type="non-terminal residue" evidence="1">
    <location>
        <position position="194"/>
    </location>
</feature>
<evidence type="ECO:0000313" key="1">
    <source>
        <dbReference type="EMBL" id="MCI14404.1"/>
    </source>
</evidence>
<dbReference type="InterPro" id="IPR001969">
    <property type="entry name" value="Aspartic_peptidase_AS"/>
</dbReference>